<sequence length="348" mass="37555">MTEDMIDEVIRAADPYRRIDVGAEKQALLEEIMGDQPRFSLIRRLGPALAAAAAVTGLLAVTFVMRDDPAAPAGPEAAPATSLPATAGKGARFSPVALAAAERNPRLLIDEPGWTADHVYGFTEDSGTINFVKGKRSLEMNWYPADGYDDRHRDRENVSKPEATTVAGWDADVFTYSKDDFAAMTEPHGGSFVELRTGGGWTRATFDQTIAKVKQVDVETWLAALPASIVTPEREDEALDKVLADIPLPPGFDKSVLSGLGVNDPYQFGAQVTGPVACGWLEEHARAKQAGDSAALAKATQALRGTHNWKVLKEMEAPGDWSEVLWEYADKAVAGQEPRGYKEGLGCK</sequence>
<organism evidence="1 2">
    <name type="scientific">Paractinoplanes lichenicola</name>
    <dbReference type="NCBI Taxonomy" id="2802976"/>
    <lineage>
        <taxon>Bacteria</taxon>
        <taxon>Bacillati</taxon>
        <taxon>Actinomycetota</taxon>
        <taxon>Actinomycetes</taxon>
        <taxon>Micromonosporales</taxon>
        <taxon>Micromonosporaceae</taxon>
        <taxon>Paractinoplanes</taxon>
    </lineage>
</organism>
<accession>A0ABS1VHN1</accession>
<dbReference type="RefSeq" id="WP_202989582.1">
    <property type="nucleotide sequence ID" value="NZ_JAENHO010000001.1"/>
</dbReference>
<name>A0ABS1VHN1_9ACTN</name>
<evidence type="ECO:0000313" key="2">
    <source>
        <dbReference type="Proteomes" id="UP000598996"/>
    </source>
</evidence>
<comment type="caution">
    <text evidence="1">The sequence shown here is derived from an EMBL/GenBank/DDBJ whole genome shotgun (WGS) entry which is preliminary data.</text>
</comment>
<dbReference type="Proteomes" id="UP000598996">
    <property type="component" value="Unassembled WGS sequence"/>
</dbReference>
<dbReference type="EMBL" id="JAENHO010000001">
    <property type="protein sequence ID" value="MBL7253257.1"/>
    <property type="molecule type" value="Genomic_DNA"/>
</dbReference>
<evidence type="ECO:0000313" key="1">
    <source>
        <dbReference type="EMBL" id="MBL7253257.1"/>
    </source>
</evidence>
<reference evidence="1 2" key="1">
    <citation type="submission" date="2021-01" db="EMBL/GenBank/DDBJ databases">
        <title>Actinoplanes sp. nov. LDG1-01 isolated from lichen.</title>
        <authorList>
            <person name="Saeng-In P."/>
            <person name="Phongsopitanun W."/>
            <person name="Kanchanasin P."/>
            <person name="Yuki M."/>
            <person name="Kudo T."/>
            <person name="Ohkuma M."/>
            <person name="Tanasupawat S."/>
        </authorList>
    </citation>
    <scope>NUCLEOTIDE SEQUENCE [LARGE SCALE GENOMIC DNA]</scope>
    <source>
        <strain evidence="1 2">LDG1-01</strain>
    </source>
</reference>
<proteinExistence type="predicted"/>
<keyword evidence="2" id="KW-1185">Reference proteome</keyword>
<gene>
    <name evidence="1" type="ORF">JKJ07_02930</name>
</gene>
<protein>
    <submittedName>
        <fullName evidence="1">Uncharacterized protein</fullName>
    </submittedName>
</protein>